<evidence type="ECO:0000256" key="1">
    <source>
        <dbReference type="ARBA" id="ARBA00004651"/>
    </source>
</evidence>
<keyword evidence="11" id="KW-1185">Reference proteome</keyword>
<feature type="transmembrane region" description="Helical" evidence="9">
    <location>
        <begin position="110"/>
        <end position="132"/>
    </location>
</feature>
<evidence type="ECO:0000313" key="11">
    <source>
        <dbReference type="Proteomes" id="UP000623678"/>
    </source>
</evidence>
<evidence type="ECO:0000256" key="8">
    <source>
        <dbReference type="PIRNR" id="PIRNR037778"/>
    </source>
</evidence>
<dbReference type="AlphaFoldDB" id="A0A926EL83"/>
<sequence length="188" mass="20040">MKASQATRKLTTMALLAALSIVLVALIHFPLFPSAAFLEYDPADIPIFICTFLFGPMSGLGLTLVVSIIQGTTVSALSGPIGIVMHFLATGSFSLLAGNIYKRNHTRQGALIALVCGVLVMTTVMVGCNLVFTPIFMGTPVDVVIDMLVPVIIPFNLLKATINAVITYFVYKPLGRLVHLEEKGGFAA</sequence>
<organism evidence="10 11">
    <name type="scientific">Youxingia wuxianensis</name>
    <dbReference type="NCBI Taxonomy" id="2763678"/>
    <lineage>
        <taxon>Bacteria</taxon>
        <taxon>Bacillati</taxon>
        <taxon>Bacillota</taxon>
        <taxon>Clostridia</taxon>
        <taxon>Eubacteriales</taxon>
        <taxon>Oscillospiraceae</taxon>
        <taxon>Youxingia</taxon>
    </lineage>
</organism>
<feature type="transmembrane region" description="Helical" evidence="9">
    <location>
        <begin position="152"/>
        <end position="171"/>
    </location>
</feature>
<evidence type="ECO:0000256" key="4">
    <source>
        <dbReference type="ARBA" id="ARBA00022475"/>
    </source>
</evidence>
<gene>
    <name evidence="10" type="ORF">H8705_02430</name>
</gene>
<dbReference type="Proteomes" id="UP000623678">
    <property type="component" value="Unassembled WGS sequence"/>
</dbReference>
<evidence type="ECO:0000256" key="5">
    <source>
        <dbReference type="ARBA" id="ARBA00022692"/>
    </source>
</evidence>
<feature type="transmembrane region" description="Helical" evidence="9">
    <location>
        <begin position="12"/>
        <end position="33"/>
    </location>
</feature>
<dbReference type="InterPro" id="IPR025720">
    <property type="entry name" value="RibU"/>
</dbReference>
<keyword evidence="7 8" id="KW-0472">Membrane</keyword>
<evidence type="ECO:0000256" key="3">
    <source>
        <dbReference type="ARBA" id="ARBA00022448"/>
    </source>
</evidence>
<keyword evidence="3 8" id="KW-0813">Transport</keyword>
<dbReference type="PANTHER" id="PTHR38438">
    <property type="entry name" value="RIBOFLAVIN TRANSPORTER RIBU"/>
    <property type="match status" value="1"/>
</dbReference>
<feature type="transmembrane region" description="Helical" evidence="9">
    <location>
        <begin position="45"/>
        <end position="69"/>
    </location>
</feature>
<keyword evidence="4 8" id="KW-1003">Cell membrane</keyword>
<evidence type="ECO:0000313" key="10">
    <source>
        <dbReference type="EMBL" id="MBC8584435.1"/>
    </source>
</evidence>
<keyword evidence="5 9" id="KW-0812">Transmembrane</keyword>
<evidence type="ECO:0000256" key="7">
    <source>
        <dbReference type="ARBA" id="ARBA00023136"/>
    </source>
</evidence>
<comment type="caution">
    <text evidence="10">The sequence shown here is derived from an EMBL/GenBank/DDBJ whole genome shotgun (WGS) entry which is preliminary data.</text>
</comment>
<reference evidence="10" key="1">
    <citation type="submission" date="2020-08" db="EMBL/GenBank/DDBJ databases">
        <title>Genome public.</title>
        <authorList>
            <person name="Liu C."/>
            <person name="Sun Q."/>
        </authorList>
    </citation>
    <scope>NUCLEOTIDE SEQUENCE</scope>
    <source>
        <strain evidence="10">NSJ-64</strain>
    </source>
</reference>
<comment type="subcellular location">
    <subcellularLocation>
        <location evidence="1">Cell membrane</location>
        <topology evidence="1">Multi-pass membrane protein</topology>
    </subcellularLocation>
</comment>
<comment type="function">
    <text evidence="8">Probably a riboflavin-binding protein that interacts with the energy-coupling factor (ECF) ABC-transporter complex.</text>
</comment>
<dbReference type="Gene3D" id="1.10.1760.20">
    <property type="match status" value="1"/>
</dbReference>
<dbReference type="Pfam" id="PF12822">
    <property type="entry name" value="ECF_trnsprt"/>
    <property type="match status" value="1"/>
</dbReference>
<dbReference type="InterPro" id="IPR024529">
    <property type="entry name" value="ECF_trnsprt_substrate-spec"/>
</dbReference>
<feature type="transmembrane region" description="Helical" evidence="9">
    <location>
        <begin position="81"/>
        <end position="98"/>
    </location>
</feature>
<dbReference type="EMBL" id="JACRTD010000002">
    <property type="protein sequence ID" value="MBC8584435.1"/>
    <property type="molecule type" value="Genomic_DNA"/>
</dbReference>
<proteinExistence type="inferred from homology"/>
<dbReference type="RefSeq" id="WP_262394269.1">
    <property type="nucleotide sequence ID" value="NZ_JACRTD010000002.1"/>
</dbReference>
<dbReference type="GO" id="GO:0005886">
    <property type="term" value="C:plasma membrane"/>
    <property type="evidence" value="ECO:0007669"/>
    <property type="project" value="UniProtKB-SubCell"/>
</dbReference>
<evidence type="ECO:0000256" key="2">
    <source>
        <dbReference type="ARBA" id="ARBA00005540"/>
    </source>
</evidence>
<accession>A0A926EL83</accession>
<evidence type="ECO:0000256" key="9">
    <source>
        <dbReference type="SAM" id="Phobius"/>
    </source>
</evidence>
<name>A0A926EL83_9FIRM</name>
<dbReference type="PIRSF" id="PIRSF037778">
    <property type="entry name" value="UCP037778_transp_RibU"/>
    <property type="match status" value="1"/>
</dbReference>
<protein>
    <recommendedName>
        <fullName evidence="8">Riboflavin transporter</fullName>
    </recommendedName>
</protein>
<evidence type="ECO:0000256" key="6">
    <source>
        <dbReference type="ARBA" id="ARBA00022989"/>
    </source>
</evidence>
<keyword evidence="6 9" id="KW-1133">Transmembrane helix</keyword>
<comment type="similarity">
    <text evidence="2 8">Belongs to the prokaryotic riboflavin transporter (P-RFT) (TC 2.A.87) family.</text>
</comment>
<dbReference type="PANTHER" id="PTHR38438:SF1">
    <property type="entry name" value="RIBOFLAVIN TRANSPORTER RIBU"/>
    <property type="match status" value="1"/>
</dbReference>
<dbReference type="GO" id="GO:0032217">
    <property type="term" value="F:riboflavin transmembrane transporter activity"/>
    <property type="evidence" value="ECO:0007669"/>
    <property type="project" value="UniProtKB-UniRule"/>
</dbReference>